<evidence type="ECO:0000256" key="1">
    <source>
        <dbReference type="SAM" id="Phobius"/>
    </source>
</evidence>
<dbReference type="Proteomes" id="UP000053825">
    <property type="component" value="Unassembled WGS sequence"/>
</dbReference>
<keyword evidence="1" id="KW-1133">Transmembrane helix</keyword>
<protein>
    <submittedName>
        <fullName evidence="2">Uncharacterized protein</fullName>
    </submittedName>
</protein>
<keyword evidence="1" id="KW-0812">Transmembrane</keyword>
<keyword evidence="1" id="KW-0472">Membrane</keyword>
<accession>A0A0L7QNP1</accession>
<evidence type="ECO:0000313" key="3">
    <source>
        <dbReference type="Proteomes" id="UP000053825"/>
    </source>
</evidence>
<gene>
    <name evidence="2" type="ORF">WH47_07766</name>
</gene>
<feature type="non-terminal residue" evidence="2">
    <location>
        <position position="1"/>
    </location>
</feature>
<evidence type="ECO:0000313" key="2">
    <source>
        <dbReference type="EMBL" id="KOC60184.1"/>
    </source>
</evidence>
<dbReference type="EMBL" id="KQ414851">
    <property type="protein sequence ID" value="KOC60184.1"/>
    <property type="molecule type" value="Genomic_DNA"/>
</dbReference>
<sequence>IQMLHIGQCHERGGARVSHEAHNLQPFLVFAALIDIISLLVLVSHRMMYVKFPIMFTMIKFPKRKFIMYNSDPYSCIAGKTTHNSNQYNIGTIVNIKVIDKKSLKVRGQIFFRINIFNSFRFLLHT</sequence>
<dbReference type="AlphaFoldDB" id="A0A0L7QNP1"/>
<feature type="transmembrane region" description="Helical" evidence="1">
    <location>
        <begin position="24"/>
        <end position="43"/>
    </location>
</feature>
<reference evidence="2 3" key="1">
    <citation type="submission" date="2015-07" db="EMBL/GenBank/DDBJ databases">
        <title>The genome of Habropoda laboriosa.</title>
        <authorList>
            <person name="Pan H."/>
            <person name="Kapheim K."/>
        </authorList>
    </citation>
    <scope>NUCLEOTIDE SEQUENCE [LARGE SCALE GENOMIC DNA]</scope>
    <source>
        <strain evidence="2">0110345459</strain>
    </source>
</reference>
<name>A0A0L7QNP1_9HYME</name>
<keyword evidence="3" id="KW-1185">Reference proteome</keyword>
<proteinExistence type="predicted"/>
<organism evidence="2 3">
    <name type="scientific">Habropoda laboriosa</name>
    <dbReference type="NCBI Taxonomy" id="597456"/>
    <lineage>
        <taxon>Eukaryota</taxon>
        <taxon>Metazoa</taxon>
        <taxon>Ecdysozoa</taxon>
        <taxon>Arthropoda</taxon>
        <taxon>Hexapoda</taxon>
        <taxon>Insecta</taxon>
        <taxon>Pterygota</taxon>
        <taxon>Neoptera</taxon>
        <taxon>Endopterygota</taxon>
        <taxon>Hymenoptera</taxon>
        <taxon>Apocrita</taxon>
        <taxon>Aculeata</taxon>
        <taxon>Apoidea</taxon>
        <taxon>Anthophila</taxon>
        <taxon>Apidae</taxon>
        <taxon>Habropoda</taxon>
    </lineage>
</organism>